<sequence length="141" mass="15383">MSKFVMVVQAVYEGLERHEMVFLRDELERRIGALKDGAMPSETREWDKPAPAVLSVAGADASGFGEIGGGAPRYDWAALCARAPFQMFVAEVYPSFPDARSFVMGRVCSPEDEADVAAAYCAWFEDKKLWGGDDPLGGVNV</sequence>
<evidence type="ECO:0000313" key="2">
    <source>
        <dbReference type="EMBL" id="SUA19010.1"/>
    </source>
</evidence>
<protein>
    <submittedName>
        <fullName evidence="2">Uncharacterized protein</fullName>
    </submittedName>
</protein>
<evidence type="ECO:0000313" key="3">
    <source>
        <dbReference type="Proteomes" id="UP000072443"/>
    </source>
</evidence>
<dbReference type="Proteomes" id="UP000254176">
    <property type="component" value="Unassembled WGS sequence"/>
</dbReference>
<proteinExistence type="predicted"/>
<dbReference type="AlphaFoldDB" id="A0A378VPT1"/>
<dbReference type="Proteomes" id="UP000072443">
    <property type="component" value="Unassembled WGS sequence"/>
</dbReference>
<dbReference type="EMBL" id="UGRP01000001">
    <property type="protein sequence ID" value="SUA19010.1"/>
    <property type="molecule type" value="Genomic_DNA"/>
</dbReference>
<dbReference type="RefSeq" id="WP_002256555.1">
    <property type="nucleotide sequence ID" value="NZ_CP020401.2"/>
</dbReference>
<evidence type="ECO:0000313" key="4">
    <source>
        <dbReference type="Proteomes" id="UP000254176"/>
    </source>
</evidence>
<dbReference type="EMBL" id="FEVP01000024">
    <property type="protein sequence ID" value="CWP99575.1"/>
    <property type="molecule type" value="Genomic_DNA"/>
</dbReference>
<evidence type="ECO:0000313" key="1">
    <source>
        <dbReference type="EMBL" id="CWP99575.1"/>
    </source>
</evidence>
<accession>A0A378VPT1</accession>
<gene>
    <name evidence="1" type="ORF">ERS514591_01669</name>
    <name evidence="2" type="ORF">NCTC8554_00695</name>
</gene>
<organism evidence="2 4">
    <name type="scientific">Neisseria meningitidis</name>
    <dbReference type="NCBI Taxonomy" id="487"/>
    <lineage>
        <taxon>Bacteria</taxon>
        <taxon>Pseudomonadati</taxon>
        <taxon>Pseudomonadota</taxon>
        <taxon>Betaproteobacteria</taxon>
        <taxon>Neisseriales</taxon>
        <taxon>Neisseriaceae</taxon>
        <taxon>Neisseria</taxon>
    </lineage>
</organism>
<reference evidence="1 3" key="1">
    <citation type="submission" date="2016-02" db="EMBL/GenBank/DDBJ databases">
        <authorList>
            <consortium name="Pathogen Informatics"/>
        </authorList>
    </citation>
    <scope>NUCLEOTIDE SEQUENCE [LARGE SCALE GENOMIC DNA]</scope>
    <source>
        <strain evidence="1 3">2842STDY5881269</strain>
    </source>
</reference>
<reference evidence="2 4" key="2">
    <citation type="submission" date="2018-06" db="EMBL/GenBank/DDBJ databases">
        <authorList>
            <consortium name="Pathogen Informatics"/>
            <person name="Doyle S."/>
        </authorList>
    </citation>
    <scope>NUCLEOTIDE SEQUENCE [LARGE SCALE GENOMIC DNA]</scope>
    <source>
        <strain evidence="2 4">NCTC8554</strain>
    </source>
</reference>
<name>A0A378VPT1_NEIME</name>